<dbReference type="Pfam" id="PF00849">
    <property type="entry name" value="PseudoU_synth_2"/>
    <property type="match status" value="1"/>
</dbReference>
<reference evidence="5 7" key="2">
    <citation type="submission" date="2019-07" db="EMBL/GenBank/DDBJ databases">
        <title>Draft genome of two Muricauda strains isolated from deep sea.</title>
        <authorList>
            <person name="Sun C."/>
        </authorList>
    </citation>
    <scope>NUCLEOTIDE SEQUENCE [LARGE SCALE GENOMIC DNA]</scope>
    <source>
        <strain evidence="5 7">NH166</strain>
    </source>
</reference>
<dbReference type="SUPFAM" id="SSF55120">
    <property type="entry name" value="Pseudouridine synthase"/>
    <property type="match status" value="1"/>
</dbReference>
<dbReference type="EMBL" id="VNWL01000029">
    <property type="protein sequence ID" value="TXK00234.1"/>
    <property type="molecule type" value="Genomic_DNA"/>
</dbReference>
<evidence type="ECO:0000313" key="5">
    <source>
        <dbReference type="EMBL" id="TXK00234.1"/>
    </source>
</evidence>
<dbReference type="InterPro" id="IPR006224">
    <property type="entry name" value="PsdUridine_synth_RluA-like_CS"/>
</dbReference>
<dbReference type="CDD" id="cd02869">
    <property type="entry name" value="PseudoU_synth_RluA_like"/>
    <property type="match status" value="1"/>
</dbReference>
<protein>
    <submittedName>
        <fullName evidence="4">RNA pseudouridine synthase</fullName>
    </submittedName>
</protein>
<dbReference type="Proteomes" id="UP000321528">
    <property type="component" value="Unassembled WGS sequence"/>
</dbReference>
<organism evidence="4 6">
    <name type="scientific">Flagellimonas aequoris</name>
    <dbReference type="NCBI Taxonomy" id="2306997"/>
    <lineage>
        <taxon>Bacteria</taxon>
        <taxon>Pseudomonadati</taxon>
        <taxon>Bacteroidota</taxon>
        <taxon>Flavobacteriia</taxon>
        <taxon>Flavobacteriales</taxon>
        <taxon>Flavobacteriaceae</taxon>
        <taxon>Flagellimonas</taxon>
    </lineage>
</organism>
<dbReference type="InterPro" id="IPR020103">
    <property type="entry name" value="PsdUridine_synth_cat_dom_sf"/>
</dbReference>
<evidence type="ECO:0000256" key="1">
    <source>
        <dbReference type="ARBA" id="ARBA00010876"/>
    </source>
</evidence>
<keyword evidence="7" id="KW-1185">Reference proteome</keyword>
<dbReference type="Gene3D" id="3.30.2350.10">
    <property type="entry name" value="Pseudouridine synthase"/>
    <property type="match status" value="1"/>
</dbReference>
<evidence type="ECO:0000259" key="3">
    <source>
        <dbReference type="Pfam" id="PF00849"/>
    </source>
</evidence>
<dbReference type="GO" id="GO:0009982">
    <property type="term" value="F:pseudouridine synthase activity"/>
    <property type="evidence" value="ECO:0007669"/>
    <property type="project" value="InterPro"/>
</dbReference>
<evidence type="ECO:0000313" key="6">
    <source>
        <dbReference type="Proteomes" id="UP000284189"/>
    </source>
</evidence>
<dbReference type="RefSeq" id="WP_119641375.1">
    <property type="nucleotide sequence ID" value="NZ_QXFJ01000030.1"/>
</dbReference>
<dbReference type="PROSITE" id="PS01129">
    <property type="entry name" value="PSI_RLU"/>
    <property type="match status" value="1"/>
</dbReference>
<evidence type="ECO:0000313" key="7">
    <source>
        <dbReference type="Proteomes" id="UP000321528"/>
    </source>
</evidence>
<dbReference type="InterPro" id="IPR050188">
    <property type="entry name" value="RluA_PseudoU_synthase"/>
</dbReference>
<dbReference type="PANTHER" id="PTHR21600:SF83">
    <property type="entry name" value="PSEUDOURIDYLATE SYNTHASE RPUSD4, MITOCHONDRIAL"/>
    <property type="match status" value="1"/>
</dbReference>
<gene>
    <name evidence="4" type="ORF">D2U88_15110</name>
    <name evidence="5" type="ORF">FQ019_14945</name>
</gene>
<proteinExistence type="inferred from homology"/>
<accession>A0A418N3X8</accession>
<dbReference type="EMBL" id="QXFJ01000030">
    <property type="protein sequence ID" value="RIV68538.1"/>
    <property type="molecule type" value="Genomic_DNA"/>
</dbReference>
<dbReference type="Proteomes" id="UP000284189">
    <property type="component" value="Unassembled WGS sequence"/>
</dbReference>
<dbReference type="GO" id="GO:0140098">
    <property type="term" value="F:catalytic activity, acting on RNA"/>
    <property type="evidence" value="ECO:0007669"/>
    <property type="project" value="UniProtKB-ARBA"/>
</dbReference>
<evidence type="ECO:0000256" key="2">
    <source>
        <dbReference type="ARBA" id="ARBA00023235"/>
    </source>
</evidence>
<dbReference type="OrthoDB" id="9807829at2"/>
<dbReference type="AlphaFoldDB" id="A0A418N3X8"/>
<reference evidence="4 6" key="1">
    <citation type="submission" date="2018-08" db="EMBL/GenBank/DDBJ databases">
        <title>Proposal of Muricauda 72 sp.nov. and Muricauda NH166 sp.nov., isolated from seawater.</title>
        <authorList>
            <person name="Cheng H."/>
            <person name="Wu Y.-H."/>
            <person name="Guo L.-L."/>
            <person name="Xu X.-W."/>
        </authorList>
    </citation>
    <scope>NUCLEOTIDE SEQUENCE [LARGE SCALE GENOMIC DNA]</scope>
    <source>
        <strain evidence="4 6">NH166</strain>
    </source>
</reference>
<dbReference type="InterPro" id="IPR006145">
    <property type="entry name" value="PsdUridine_synth_RsuA/RluA"/>
</dbReference>
<dbReference type="GO" id="GO:0001522">
    <property type="term" value="P:pseudouridine synthesis"/>
    <property type="evidence" value="ECO:0007669"/>
    <property type="project" value="InterPro"/>
</dbReference>
<dbReference type="GO" id="GO:0003723">
    <property type="term" value="F:RNA binding"/>
    <property type="evidence" value="ECO:0007669"/>
    <property type="project" value="InterPro"/>
</dbReference>
<evidence type="ECO:0000313" key="4">
    <source>
        <dbReference type="EMBL" id="RIV68538.1"/>
    </source>
</evidence>
<sequence>MKSNKPEIQQSNSPKILRSDKSNLQVLFEDNHLIVINKRVGDIVQGDKTGDAPLSDVVKEYLKEKYNKPGNVYLGVVHRLDRPTSGLVVFAKTSKALPRLNKLFSEGKTKKTYWALVKNPPEKESDTLIHWMVRNPKQNKSYAHPKEVPNSKKAILDYRLIQKLDTYYLLEIDLKTGRHHQIRAQLAAIGCWIKGDLKYGADRSNQDGGIHLHARSLELEHPVTKENIKFVAPPPKDPLWDACTTG</sequence>
<dbReference type="GO" id="GO:0006396">
    <property type="term" value="P:RNA processing"/>
    <property type="evidence" value="ECO:0007669"/>
    <property type="project" value="UniProtKB-ARBA"/>
</dbReference>
<feature type="domain" description="Pseudouridine synthase RsuA/RluA-like" evidence="3">
    <location>
        <begin position="32"/>
        <end position="188"/>
    </location>
</feature>
<dbReference type="PANTHER" id="PTHR21600">
    <property type="entry name" value="MITOCHONDRIAL RNA PSEUDOURIDINE SYNTHASE"/>
    <property type="match status" value="1"/>
</dbReference>
<comment type="caution">
    <text evidence="4">The sequence shown here is derived from an EMBL/GenBank/DDBJ whole genome shotgun (WGS) entry which is preliminary data.</text>
</comment>
<keyword evidence="2" id="KW-0413">Isomerase</keyword>
<comment type="similarity">
    <text evidence="1">Belongs to the pseudouridine synthase RluA family.</text>
</comment>
<name>A0A418N3X8_9FLAO</name>